<dbReference type="Proteomes" id="UP000075840">
    <property type="component" value="Unassembled WGS sequence"/>
</dbReference>
<proteinExistence type="predicted"/>
<evidence type="ECO:0000256" key="1">
    <source>
        <dbReference type="ARBA" id="ARBA00022771"/>
    </source>
</evidence>
<dbReference type="GO" id="GO:0016567">
    <property type="term" value="P:protein ubiquitination"/>
    <property type="evidence" value="ECO:0007669"/>
    <property type="project" value="TreeGrafter"/>
</dbReference>
<dbReference type="PANTHER" id="PTHR46569:SF1">
    <property type="entry name" value="E3 UBIQUITIN-PROTEIN LIGASE RFWD3-RELATED"/>
    <property type="match status" value="1"/>
</dbReference>
<evidence type="ECO:0000256" key="2">
    <source>
        <dbReference type="ARBA" id="ARBA00022833"/>
    </source>
</evidence>
<dbReference type="VEuPathDB" id="VectorBase:AARA21_000963"/>
<dbReference type="SMART" id="SM00184">
    <property type="entry name" value="RING"/>
    <property type="match status" value="1"/>
</dbReference>
<dbReference type="AlphaFoldDB" id="A0A182HI19"/>
<dbReference type="EnsemblMetazoa" id="AARA000876-RA">
    <property type="protein sequence ID" value="AARA000876-PA"/>
    <property type="gene ID" value="AARA000876"/>
</dbReference>
<keyword evidence="4" id="KW-1185">Reference proteome</keyword>
<dbReference type="SUPFAM" id="SSF57850">
    <property type="entry name" value="RING/U-box"/>
    <property type="match status" value="1"/>
</dbReference>
<dbReference type="PANTHER" id="PTHR46569">
    <property type="entry name" value="E3 UBIQUITIN-PROTEIN LIGASE TRAIP"/>
    <property type="match status" value="1"/>
</dbReference>
<protein>
    <submittedName>
        <fullName evidence="3">Uncharacterized protein</fullName>
    </submittedName>
</protein>
<evidence type="ECO:0000313" key="4">
    <source>
        <dbReference type="Proteomes" id="UP000075840"/>
    </source>
</evidence>
<dbReference type="GO" id="GO:0061630">
    <property type="term" value="F:ubiquitin protein ligase activity"/>
    <property type="evidence" value="ECO:0007669"/>
    <property type="project" value="TreeGrafter"/>
</dbReference>
<dbReference type="Gene3D" id="3.30.40.10">
    <property type="entry name" value="Zinc/RING finger domain, C3HC4 (zinc finger)"/>
    <property type="match status" value="1"/>
</dbReference>
<dbReference type="GO" id="GO:0005634">
    <property type="term" value="C:nucleus"/>
    <property type="evidence" value="ECO:0007669"/>
    <property type="project" value="TreeGrafter"/>
</dbReference>
<dbReference type="VEuPathDB" id="VectorBase:AARA000876"/>
<dbReference type="PROSITE" id="PS50089">
    <property type="entry name" value="ZF_RING_2"/>
    <property type="match status" value="1"/>
</dbReference>
<dbReference type="InterPro" id="IPR001841">
    <property type="entry name" value="Znf_RING"/>
</dbReference>
<accession>A0A182HI19</accession>
<keyword evidence="2" id="KW-0862">Zinc</keyword>
<keyword evidence="1" id="KW-0479">Metal-binding</keyword>
<dbReference type="GO" id="GO:0090734">
    <property type="term" value="C:site of DNA damage"/>
    <property type="evidence" value="ECO:0007669"/>
    <property type="project" value="TreeGrafter"/>
</dbReference>
<sequence>MELSCSVCSELYVPEAHVVSTPCGHMFHNDCIRQWLERSQTCPDCRATCISTKLIKMHFNVTAHLARPTSQRNNADAVPMESLMDNITIKLSELEDALRRIEQKTEQSNEKQDVLSVTVHGLVDEIRMQNTVIHDLENKMDLCTVGLGDFLTNILDSS</sequence>
<keyword evidence="1" id="KW-0863">Zinc-finger</keyword>
<dbReference type="InterPro" id="IPR052639">
    <property type="entry name" value="TRAIP_ubiq-protein_ligase"/>
</dbReference>
<reference evidence="3" key="1">
    <citation type="submission" date="2022-08" db="UniProtKB">
        <authorList>
            <consortium name="EnsemblMetazoa"/>
        </authorList>
    </citation>
    <scope>IDENTIFICATION</scope>
    <source>
        <strain evidence="3">Dongola</strain>
    </source>
</reference>
<name>A0A182HI19_ANOAR</name>
<organism evidence="3 4">
    <name type="scientific">Anopheles arabiensis</name>
    <name type="common">Mosquito</name>
    <dbReference type="NCBI Taxonomy" id="7173"/>
    <lineage>
        <taxon>Eukaryota</taxon>
        <taxon>Metazoa</taxon>
        <taxon>Ecdysozoa</taxon>
        <taxon>Arthropoda</taxon>
        <taxon>Hexapoda</taxon>
        <taxon>Insecta</taxon>
        <taxon>Pterygota</taxon>
        <taxon>Neoptera</taxon>
        <taxon>Endopterygota</taxon>
        <taxon>Diptera</taxon>
        <taxon>Nematocera</taxon>
        <taxon>Culicoidea</taxon>
        <taxon>Culicidae</taxon>
        <taxon>Anophelinae</taxon>
        <taxon>Anopheles</taxon>
    </lineage>
</organism>
<dbReference type="InterPro" id="IPR013083">
    <property type="entry name" value="Znf_RING/FYVE/PHD"/>
</dbReference>
<dbReference type="GO" id="GO:0031297">
    <property type="term" value="P:replication fork processing"/>
    <property type="evidence" value="ECO:0007669"/>
    <property type="project" value="TreeGrafter"/>
</dbReference>
<dbReference type="Pfam" id="PF13639">
    <property type="entry name" value="zf-RING_2"/>
    <property type="match status" value="1"/>
</dbReference>
<evidence type="ECO:0000313" key="3">
    <source>
        <dbReference type="EnsemblMetazoa" id="AARA000876-PA"/>
    </source>
</evidence>
<dbReference type="GO" id="GO:0008270">
    <property type="term" value="F:zinc ion binding"/>
    <property type="evidence" value="ECO:0007669"/>
    <property type="project" value="UniProtKB-KW"/>
</dbReference>
<dbReference type="EMBL" id="APCN01005863">
    <property type="status" value="NOT_ANNOTATED_CDS"/>
    <property type="molecule type" value="Genomic_DNA"/>
</dbReference>